<organism evidence="1 2">
    <name type="scientific">Coleofasciculus chthonoplastes PCC 7420</name>
    <dbReference type="NCBI Taxonomy" id="118168"/>
    <lineage>
        <taxon>Bacteria</taxon>
        <taxon>Bacillati</taxon>
        <taxon>Cyanobacteriota</taxon>
        <taxon>Cyanophyceae</taxon>
        <taxon>Coleofasciculales</taxon>
        <taxon>Coleofasciculaceae</taxon>
        <taxon>Coleofasciculus</taxon>
    </lineage>
</organism>
<sequence length="52" mass="6044">MRSLISRINATASSRASPLQGVEFRAEGRREGEKVRLQKRIWQQRAIAHQRI</sequence>
<dbReference type="AlphaFoldDB" id="B4VLL7"/>
<dbReference type="EMBL" id="DS989844">
    <property type="protein sequence ID" value="EDX77258.1"/>
    <property type="molecule type" value="Genomic_DNA"/>
</dbReference>
<accession>B4VLL7</accession>
<dbReference type="STRING" id="118168.MC7420_395"/>
<evidence type="ECO:0000313" key="1">
    <source>
        <dbReference type="EMBL" id="EDX77258.1"/>
    </source>
</evidence>
<reference evidence="1 2" key="1">
    <citation type="submission" date="2008-07" db="EMBL/GenBank/DDBJ databases">
        <authorList>
            <person name="Tandeau de Marsac N."/>
            <person name="Ferriera S."/>
            <person name="Johnson J."/>
            <person name="Kravitz S."/>
            <person name="Beeson K."/>
            <person name="Sutton G."/>
            <person name="Rogers Y.-H."/>
            <person name="Friedman R."/>
            <person name="Frazier M."/>
            <person name="Venter J.C."/>
        </authorList>
    </citation>
    <scope>NUCLEOTIDE SEQUENCE [LARGE SCALE GENOMIC DNA]</scope>
    <source>
        <strain evidence="1 2">PCC 7420</strain>
    </source>
</reference>
<keyword evidence="2" id="KW-1185">Reference proteome</keyword>
<evidence type="ECO:0000313" key="2">
    <source>
        <dbReference type="Proteomes" id="UP000003835"/>
    </source>
</evidence>
<gene>
    <name evidence="1" type="ORF">MC7420_395</name>
</gene>
<name>B4VLL7_9CYAN</name>
<protein>
    <submittedName>
        <fullName evidence="1">Uncharacterized protein</fullName>
    </submittedName>
</protein>
<proteinExistence type="predicted"/>
<dbReference type="HOGENOM" id="CLU_3078716_0_0_3"/>
<dbReference type="Proteomes" id="UP000003835">
    <property type="component" value="Unassembled WGS sequence"/>
</dbReference>